<dbReference type="GO" id="GO:0000160">
    <property type="term" value="P:phosphorelay signal transduction system"/>
    <property type="evidence" value="ECO:0007669"/>
    <property type="project" value="InterPro"/>
</dbReference>
<dbReference type="SMART" id="SM00421">
    <property type="entry name" value="HTH_LUXR"/>
    <property type="match status" value="1"/>
</dbReference>
<dbReference type="PANTHER" id="PTHR44688:SF16">
    <property type="entry name" value="DNA-BINDING TRANSCRIPTIONAL ACTIVATOR DEVR_DOSR"/>
    <property type="match status" value="1"/>
</dbReference>
<gene>
    <name evidence="7" type="ORF">FJU08_21245</name>
</gene>
<dbReference type="SUPFAM" id="SSF52172">
    <property type="entry name" value="CheY-like"/>
    <property type="match status" value="1"/>
</dbReference>
<keyword evidence="1" id="KW-0805">Transcription regulation</keyword>
<dbReference type="PROSITE" id="PS00622">
    <property type="entry name" value="HTH_LUXR_1"/>
    <property type="match status" value="1"/>
</dbReference>
<comment type="caution">
    <text evidence="7">The sequence shown here is derived from an EMBL/GenBank/DDBJ whole genome shotgun (WGS) entry which is preliminary data.</text>
</comment>
<protein>
    <submittedName>
        <fullName evidence="7">Response regulator transcription factor</fullName>
    </submittedName>
</protein>
<evidence type="ECO:0000256" key="4">
    <source>
        <dbReference type="PROSITE-ProRule" id="PRU00169"/>
    </source>
</evidence>
<dbReference type="PROSITE" id="PS50043">
    <property type="entry name" value="HTH_LUXR_2"/>
    <property type="match status" value="1"/>
</dbReference>
<dbReference type="OrthoDB" id="9782655at2"/>
<proteinExistence type="predicted"/>
<dbReference type="PROSITE" id="PS50110">
    <property type="entry name" value="RESPONSE_REGULATORY"/>
    <property type="match status" value="1"/>
</dbReference>
<reference evidence="7 8" key="1">
    <citation type="submission" date="2019-06" db="EMBL/GenBank/DDBJ databases">
        <authorList>
            <person name="Li M."/>
        </authorList>
    </citation>
    <scope>NUCLEOTIDE SEQUENCE [LARGE SCALE GENOMIC DNA]</scope>
    <source>
        <strain evidence="7 8">BGMRC2036</strain>
    </source>
</reference>
<dbReference type="PANTHER" id="PTHR44688">
    <property type="entry name" value="DNA-BINDING TRANSCRIPTIONAL ACTIVATOR DEVR_DOSR"/>
    <property type="match status" value="1"/>
</dbReference>
<dbReference type="Gene3D" id="3.40.50.2300">
    <property type="match status" value="1"/>
</dbReference>
<name>A0A506TY19_9HYPH</name>
<evidence type="ECO:0000256" key="3">
    <source>
        <dbReference type="ARBA" id="ARBA00023163"/>
    </source>
</evidence>
<dbReference type="InterPro" id="IPR036388">
    <property type="entry name" value="WH-like_DNA-bd_sf"/>
</dbReference>
<dbReference type="AlphaFoldDB" id="A0A506TY19"/>
<keyword evidence="3" id="KW-0804">Transcription</keyword>
<organism evidence="7 8">
    <name type="scientific">Martelella alba</name>
    <dbReference type="NCBI Taxonomy" id="2590451"/>
    <lineage>
        <taxon>Bacteria</taxon>
        <taxon>Pseudomonadati</taxon>
        <taxon>Pseudomonadota</taxon>
        <taxon>Alphaproteobacteria</taxon>
        <taxon>Hyphomicrobiales</taxon>
        <taxon>Aurantimonadaceae</taxon>
        <taxon>Martelella</taxon>
    </lineage>
</organism>
<feature type="domain" description="HTH luxR-type" evidence="5">
    <location>
        <begin position="144"/>
        <end position="209"/>
    </location>
</feature>
<dbReference type="Gene3D" id="1.10.10.10">
    <property type="entry name" value="Winged helix-like DNA-binding domain superfamily/Winged helix DNA-binding domain"/>
    <property type="match status" value="1"/>
</dbReference>
<evidence type="ECO:0000313" key="8">
    <source>
        <dbReference type="Proteomes" id="UP000318801"/>
    </source>
</evidence>
<dbReference type="Pfam" id="PF00196">
    <property type="entry name" value="GerE"/>
    <property type="match status" value="1"/>
</dbReference>
<keyword evidence="4" id="KW-0597">Phosphoprotein</keyword>
<dbReference type="GO" id="GO:0003677">
    <property type="term" value="F:DNA binding"/>
    <property type="evidence" value="ECO:0007669"/>
    <property type="project" value="UniProtKB-KW"/>
</dbReference>
<dbReference type="GO" id="GO:0006355">
    <property type="term" value="P:regulation of DNA-templated transcription"/>
    <property type="evidence" value="ECO:0007669"/>
    <property type="project" value="InterPro"/>
</dbReference>
<dbReference type="InterPro" id="IPR000792">
    <property type="entry name" value="Tscrpt_reg_LuxR_C"/>
</dbReference>
<accession>A0A506TY19</accession>
<feature type="modified residue" description="4-aspartylphosphate" evidence="4">
    <location>
        <position position="63"/>
    </location>
</feature>
<evidence type="ECO:0000259" key="6">
    <source>
        <dbReference type="PROSITE" id="PS50110"/>
    </source>
</evidence>
<evidence type="ECO:0000256" key="2">
    <source>
        <dbReference type="ARBA" id="ARBA00023125"/>
    </source>
</evidence>
<keyword evidence="8" id="KW-1185">Reference proteome</keyword>
<dbReference type="Pfam" id="PF00072">
    <property type="entry name" value="Response_reg"/>
    <property type="match status" value="1"/>
</dbReference>
<dbReference type="PRINTS" id="PR00038">
    <property type="entry name" value="HTHLUXR"/>
</dbReference>
<dbReference type="Proteomes" id="UP000318801">
    <property type="component" value="Unassembled WGS sequence"/>
</dbReference>
<dbReference type="EMBL" id="VHLG01000021">
    <property type="protein sequence ID" value="TPW26962.1"/>
    <property type="molecule type" value="Genomic_DNA"/>
</dbReference>
<evidence type="ECO:0000259" key="5">
    <source>
        <dbReference type="PROSITE" id="PS50043"/>
    </source>
</evidence>
<evidence type="ECO:0000256" key="1">
    <source>
        <dbReference type="ARBA" id="ARBA00023015"/>
    </source>
</evidence>
<dbReference type="InterPro" id="IPR001789">
    <property type="entry name" value="Sig_transdc_resp-reg_receiver"/>
</dbReference>
<dbReference type="SMART" id="SM00448">
    <property type="entry name" value="REC"/>
    <property type="match status" value="1"/>
</dbReference>
<evidence type="ECO:0000313" key="7">
    <source>
        <dbReference type="EMBL" id="TPW26962.1"/>
    </source>
</evidence>
<feature type="domain" description="Response regulatory" evidence="6">
    <location>
        <begin position="15"/>
        <end position="128"/>
    </location>
</feature>
<dbReference type="CDD" id="cd06170">
    <property type="entry name" value="LuxR_C_like"/>
    <property type="match status" value="1"/>
</dbReference>
<dbReference type="CDD" id="cd17537">
    <property type="entry name" value="REC_FixJ"/>
    <property type="match status" value="1"/>
</dbReference>
<dbReference type="InterPro" id="IPR011006">
    <property type="entry name" value="CheY-like_superfamily"/>
</dbReference>
<dbReference type="RefSeq" id="WP_141151063.1">
    <property type="nucleotide sequence ID" value="NZ_VHLG01000021.1"/>
</dbReference>
<keyword evidence="2" id="KW-0238">DNA-binding</keyword>
<sequence length="212" mass="23347">MVRSSQSSKRPPEPVVHIIDDDASLRESLVDFFAALDMPAVAFANTASFLAAATPEAGCILLDIRLPGLNGLELQAHLNERGRKMPIIFMTGFGDIPMTVQAMKAGASDFLTKPFSDKDLLEAVRVAFARDAELRAAVAQSEAHHERYRHLTPREQEVMRLVVQGLMNKQIAYELGISEVTVKLHRGNVMRKMDVRSLADLVRIAEGLALGK</sequence>